<feature type="region of interest" description="Disordered" evidence="1">
    <location>
        <begin position="27"/>
        <end position="85"/>
    </location>
</feature>
<keyword evidence="2" id="KW-0472">Membrane</keyword>
<keyword evidence="2" id="KW-0812">Transmembrane</keyword>
<dbReference type="Proteomes" id="UP001627154">
    <property type="component" value="Unassembled WGS sequence"/>
</dbReference>
<keyword evidence="4" id="KW-1185">Reference proteome</keyword>
<gene>
    <name evidence="3" type="ORF">TKK_005371</name>
</gene>
<feature type="compositionally biased region" description="Basic residues" evidence="1">
    <location>
        <begin position="27"/>
        <end position="39"/>
    </location>
</feature>
<evidence type="ECO:0000313" key="3">
    <source>
        <dbReference type="EMBL" id="KAL3401555.1"/>
    </source>
</evidence>
<evidence type="ECO:0000313" key="4">
    <source>
        <dbReference type="Proteomes" id="UP001627154"/>
    </source>
</evidence>
<sequence length="539" mass="61872">MACRRGEKRKARCMGARAYTAARKRAHAHKFTLSRHSRQPRQPFAASSARAGKKRMCTGAKGERPLNDENCKERRRTRRREERASNASSYIHTHVFAHVHIYIQYEAALRCDACVRHTYVCVYNATQVVATTARGSRLYTSRAATEHHEQLRRAPCAPSHLRFQLRFDDSSPCASCIRSAALIFSHWQMAIRELMLRLHLPLRTDSFRYCYFLSITALGAGPLRRTHGRAPPSRYQLLFPKYSQRFFTTRLFTNSLNLHGNIDLAKNSKCSRARRTNPATPKEDHQELEIVKGKFGIFFEVIHSGKAETKVRQFRIVKFIASSFEMELTIAAESRLYYAHPMGSTCSDSSSDSPSRRASPSLASVRARAKIEKNGTALNFLRGALERRVKSRQSKQVGHVRRCRSVKYNFGPNRSRARLIVYLKRIARRSSHSRANGEFSFFIFYFLFISSSSEYGLLCSYPRVKLFLERVCAAHKALRSRGKIKFARHSFKEMKLLNGLGHCGLGGLLGIFLITIYRVSNFPDRYEPYTRGQSEARYR</sequence>
<evidence type="ECO:0000256" key="2">
    <source>
        <dbReference type="SAM" id="Phobius"/>
    </source>
</evidence>
<reference evidence="3 4" key="1">
    <citation type="journal article" date="2024" name="bioRxiv">
        <title>A reference genome for Trichogramma kaykai: A tiny desert-dwelling parasitoid wasp with competing sex-ratio distorters.</title>
        <authorList>
            <person name="Culotta J."/>
            <person name="Lindsey A.R."/>
        </authorList>
    </citation>
    <scope>NUCLEOTIDE SEQUENCE [LARGE SCALE GENOMIC DNA]</scope>
    <source>
        <strain evidence="3 4">KSX58</strain>
    </source>
</reference>
<feature type="transmembrane region" description="Helical" evidence="2">
    <location>
        <begin position="496"/>
        <end position="517"/>
    </location>
</feature>
<name>A0ABD2X952_9HYME</name>
<dbReference type="EMBL" id="JBJJXI010000045">
    <property type="protein sequence ID" value="KAL3401555.1"/>
    <property type="molecule type" value="Genomic_DNA"/>
</dbReference>
<evidence type="ECO:0000256" key="1">
    <source>
        <dbReference type="SAM" id="MobiDB-lite"/>
    </source>
</evidence>
<accession>A0ABD2X952</accession>
<dbReference type="AlphaFoldDB" id="A0ABD2X952"/>
<organism evidence="3 4">
    <name type="scientific">Trichogramma kaykai</name>
    <dbReference type="NCBI Taxonomy" id="54128"/>
    <lineage>
        <taxon>Eukaryota</taxon>
        <taxon>Metazoa</taxon>
        <taxon>Ecdysozoa</taxon>
        <taxon>Arthropoda</taxon>
        <taxon>Hexapoda</taxon>
        <taxon>Insecta</taxon>
        <taxon>Pterygota</taxon>
        <taxon>Neoptera</taxon>
        <taxon>Endopterygota</taxon>
        <taxon>Hymenoptera</taxon>
        <taxon>Apocrita</taxon>
        <taxon>Proctotrupomorpha</taxon>
        <taxon>Chalcidoidea</taxon>
        <taxon>Trichogrammatidae</taxon>
        <taxon>Trichogramma</taxon>
    </lineage>
</organism>
<comment type="caution">
    <text evidence="3">The sequence shown here is derived from an EMBL/GenBank/DDBJ whole genome shotgun (WGS) entry which is preliminary data.</text>
</comment>
<feature type="compositionally biased region" description="Basic and acidic residues" evidence="1">
    <location>
        <begin position="61"/>
        <end position="72"/>
    </location>
</feature>
<feature type="transmembrane region" description="Helical" evidence="2">
    <location>
        <begin position="439"/>
        <end position="458"/>
    </location>
</feature>
<proteinExistence type="predicted"/>
<protein>
    <submittedName>
        <fullName evidence="3">Uncharacterized protein</fullName>
    </submittedName>
</protein>
<keyword evidence="2" id="KW-1133">Transmembrane helix</keyword>